<dbReference type="GeneID" id="61639913"/>
<organism evidence="1 2">
    <name type="scientific">Pseudomonas fluorescens</name>
    <dbReference type="NCBI Taxonomy" id="294"/>
    <lineage>
        <taxon>Bacteria</taxon>
        <taxon>Pseudomonadati</taxon>
        <taxon>Pseudomonadota</taxon>
        <taxon>Gammaproteobacteria</taxon>
        <taxon>Pseudomonadales</taxon>
        <taxon>Pseudomonadaceae</taxon>
        <taxon>Pseudomonas</taxon>
    </lineage>
</organism>
<evidence type="ECO:0000313" key="2">
    <source>
        <dbReference type="Proteomes" id="UP000248640"/>
    </source>
</evidence>
<dbReference type="Proteomes" id="UP000248640">
    <property type="component" value="Chromosome 1"/>
</dbReference>
<dbReference type="RefSeq" id="WP_141125118.1">
    <property type="nucleotide sequence ID" value="NZ_CBCRXZ010000001.1"/>
</dbReference>
<accession>A0A3M3XZB3</accession>
<protein>
    <submittedName>
        <fullName evidence="1">Uncharacterized protein</fullName>
    </submittedName>
</protein>
<proteinExistence type="predicted"/>
<dbReference type="AlphaFoldDB" id="A0A3M3XZB3"/>
<evidence type="ECO:0000313" key="1">
    <source>
        <dbReference type="EMBL" id="SQF93215.1"/>
    </source>
</evidence>
<name>A0A3M3XZB3_PSEFL</name>
<gene>
    <name evidence="1" type="ORF">NCTC10038_04680</name>
</gene>
<dbReference type="EMBL" id="LS483372">
    <property type="protein sequence ID" value="SQF93215.1"/>
    <property type="molecule type" value="Genomic_DNA"/>
</dbReference>
<reference evidence="1 2" key="1">
    <citation type="submission" date="2018-06" db="EMBL/GenBank/DDBJ databases">
        <authorList>
            <consortium name="Pathogen Informatics"/>
            <person name="Doyle S."/>
        </authorList>
    </citation>
    <scope>NUCLEOTIDE SEQUENCE [LARGE SCALE GENOMIC DNA]</scope>
    <source>
        <strain evidence="1 2">NCTC10038</strain>
    </source>
</reference>
<sequence length="338" mass="38702">MTVDSSAEILNNLHIDRTIRARYLFTFTPLLVAALLKFYIEVNFNPNQNLKLTIAEYLYPALIAISFISALLWYLHTGFRDRKILEQQANFATPQAKSELAYNEKISELESKIKHLQTLNPERIESTREHTHAIQSTFNSDLNTAEKHNYRQRLNLIINLSRDLSFKRIKNEISRSGFRGIVYLTTGVCLAILGILGLAGFVFPGAFGTYSKLFDSVPPVGASEYAVAIHYTSRFSLIISIEILAYFFLRLHKSNLVDAKYYQNELTNLELKYISLDAALYLKRADITHKVISEFSETERNHILEKGQSTIELKRVELEKNQFIEITKSLVSLAPKSK</sequence>